<dbReference type="Proteomes" id="UP000561681">
    <property type="component" value="Unassembled WGS sequence"/>
</dbReference>
<keyword evidence="4" id="KW-1185">Reference proteome</keyword>
<evidence type="ECO:0000256" key="1">
    <source>
        <dbReference type="SAM" id="Phobius"/>
    </source>
</evidence>
<protein>
    <recommendedName>
        <fullName evidence="5">PEP-CTERM protein-sorting domain-containing protein</fullName>
    </recommendedName>
</protein>
<comment type="caution">
    <text evidence="3">The sequence shown here is derived from an EMBL/GenBank/DDBJ whole genome shotgun (WGS) entry which is preliminary data.</text>
</comment>
<keyword evidence="1" id="KW-0812">Transmembrane</keyword>
<keyword evidence="1" id="KW-1133">Transmembrane helix</keyword>
<keyword evidence="2" id="KW-0732">Signal</keyword>
<keyword evidence="1" id="KW-0472">Membrane</keyword>
<sequence length="81" mass="8507">MRKLKAPFLAVTIILFNVSVVLAAPEPPEPTVSTAQSDACEFCDPGTPPVPIDQNIVFLAISGLALGAGVIYKNKIKKASI</sequence>
<accession>A0A7W7IV82</accession>
<reference evidence="3 4" key="1">
    <citation type="submission" date="2020-08" db="EMBL/GenBank/DDBJ databases">
        <title>Functional genomics of gut bacteria from endangered species of beetles.</title>
        <authorList>
            <person name="Carlos-Shanley C."/>
        </authorList>
    </citation>
    <scope>NUCLEOTIDE SEQUENCE [LARGE SCALE GENOMIC DNA]</scope>
    <source>
        <strain evidence="3 4">S00142</strain>
    </source>
</reference>
<feature type="signal peptide" evidence="2">
    <location>
        <begin position="1"/>
        <end position="23"/>
    </location>
</feature>
<evidence type="ECO:0000313" key="4">
    <source>
        <dbReference type="Proteomes" id="UP000561681"/>
    </source>
</evidence>
<proteinExistence type="predicted"/>
<evidence type="ECO:0000256" key="2">
    <source>
        <dbReference type="SAM" id="SignalP"/>
    </source>
</evidence>
<evidence type="ECO:0008006" key="5">
    <source>
        <dbReference type="Google" id="ProtNLM"/>
    </source>
</evidence>
<feature type="chain" id="PRO_5030795458" description="PEP-CTERM protein-sorting domain-containing protein" evidence="2">
    <location>
        <begin position="24"/>
        <end position="81"/>
    </location>
</feature>
<dbReference type="AlphaFoldDB" id="A0A7W7IV82"/>
<name>A0A7W7IV82_9FLAO</name>
<gene>
    <name evidence="3" type="ORF">HNP37_001233</name>
</gene>
<dbReference type="EMBL" id="JACHLD010000001">
    <property type="protein sequence ID" value="MBB4801194.1"/>
    <property type="molecule type" value="Genomic_DNA"/>
</dbReference>
<dbReference type="RefSeq" id="WP_184159432.1">
    <property type="nucleotide sequence ID" value="NZ_JACHLD010000001.1"/>
</dbReference>
<feature type="transmembrane region" description="Helical" evidence="1">
    <location>
        <begin position="55"/>
        <end position="72"/>
    </location>
</feature>
<organism evidence="3 4">
    <name type="scientific">Flavobacterium nitrogenifigens</name>
    <dbReference type="NCBI Taxonomy" id="1617283"/>
    <lineage>
        <taxon>Bacteria</taxon>
        <taxon>Pseudomonadati</taxon>
        <taxon>Bacteroidota</taxon>
        <taxon>Flavobacteriia</taxon>
        <taxon>Flavobacteriales</taxon>
        <taxon>Flavobacteriaceae</taxon>
        <taxon>Flavobacterium</taxon>
    </lineage>
</organism>
<evidence type="ECO:0000313" key="3">
    <source>
        <dbReference type="EMBL" id="MBB4801194.1"/>
    </source>
</evidence>